<evidence type="ECO:0000313" key="6">
    <source>
        <dbReference type="EMBL" id="EAS51226.1"/>
    </source>
</evidence>
<comment type="pathway">
    <text evidence="1">Carbohydrate acid metabolism.</text>
</comment>
<accession>Q1YN05</accession>
<dbReference type="Pfam" id="PF01081">
    <property type="entry name" value="Aldolase"/>
    <property type="match status" value="1"/>
</dbReference>
<dbReference type="CDD" id="cd00452">
    <property type="entry name" value="KDPG_aldolase"/>
    <property type="match status" value="1"/>
</dbReference>
<evidence type="ECO:0000256" key="1">
    <source>
        <dbReference type="ARBA" id="ARBA00004761"/>
    </source>
</evidence>
<evidence type="ECO:0000256" key="5">
    <source>
        <dbReference type="ARBA" id="ARBA00023277"/>
    </source>
</evidence>
<keyword evidence="7" id="KW-1185">Reference proteome</keyword>
<dbReference type="EMBL" id="AAPJ01000001">
    <property type="protein sequence ID" value="EAS51226.1"/>
    <property type="molecule type" value="Genomic_DNA"/>
</dbReference>
<dbReference type="RefSeq" id="WP_009209868.1">
    <property type="nucleotide sequence ID" value="NZ_BBWP01000021.1"/>
</dbReference>
<proteinExistence type="inferred from homology"/>
<dbReference type="NCBIfam" id="NF006600">
    <property type="entry name" value="PRK09140.1"/>
    <property type="match status" value="1"/>
</dbReference>
<protein>
    <submittedName>
        <fullName evidence="6">Putative bifunctional ALKH protein (KHG/KDPG aldolase)</fullName>
    </submittedName>
</protein>
<dbReference type="AlphaFoldDB" id="Q1YN05"/>
<evidence type="ECO:0000256" key="2">
    <source>
        <dbReference type="ARBA" id="ARBA00006906"/>
    </source>
</evidence>
<dbReference type="BioCyc" id="AURANTIMONAS:SI859A1_02040-MONOMER"/>
<dbReference type="HOGENOM" id="CLU_077795_2_1_5"/>
<sequence>MTDLRSAPWPKLKRDLVAILRGLTPDDCEPVVGALLEAGFEAIEIPLNSPDAFTSIAAAARMAPDGVLIGAGTVLTPDDTDRLHAAGGRLLVSPNVDPAVLHRAAVHGMVTMPGVFTPTEALAAAAAGASALKFFPANVLGPNGIKAISAVLPKDLAVGAVGGVSEADFTAYGAIGVRHFGLGSSLYKPGDDAATVRARADKAIAAYDAAFPAGR</sequence>
<comment type="subunit">
    <text evidence="3">Homotrimer.</text>
</comment>
<dbReference type="InterPro" id="IPR000887">
    <property type="entry name" value="Aldlse_KDPG_KHG"/>
</dbReference>
<dbReference type="SUPFAM" id="SSF51569">
    <property type="entry name" value="Aldolase"/>
    <property type="match status" value="1"/>
</dbReference>
<keyword evidence="4" id="KW-0456">Lyase</keyword>
<organism evidence="6 7">
    <name type="scientific">Aurantimonas manganoxydans (strain ATCC BAA-1229 / DSM 21871 / SI85-9A1)</name>
    <dbReference type="NCBI Taxonomy" id="287752"/>
    <lineage>
        <taxon>Bacteria</taxon>
        <taxon>Pseudomonadati</taxon>
        <taxon>Pseudomonadota</taxon>
        <taxon>Alphaproteobacteria</taxon>
        <taxon>Hyphomicrobiales</taxon>
        <taxon>Aurantimonadaceae</taxon>
        <taxon>Aurantimonas</taxon>
    </lineage>
</organism>
<dbReference type="PANTHER" id="PTHR30246">
    <property type="entry name" value="2-KETO-3-DEOXY-6-PHOSPHOGLUCONATE ALDOLASE"/>
    <property type="match status" value="1"/>
</dbReference>
<evidence type="ECO:0000256" key="3">
    <source>
        <dbReference type="ARBA" id="ARBA00011233"/>
    </source>
</evidence>
<dbReference type="GO" id="GO:0016829">
    <property type="term" value="F:lyase activity"/>
    <property type="evidence" value="ECO:0007669"/>
    <property type="project" value="UniProtKB-KW"/>
</dbReference>
<dbReference type="Proteomes" id="UP000000321">
    <property type="component" value="Unassembled WGS sequence"/>
</dbReference>
<name>Q1YN05_AURMS</name>
<dbReference type="InterPro" id="IPR013785">
    <property type="entry name" value="Aldolase_TIM"/>
</dbReference>
<evidence type="ECO:0000256" key="4">
    <source>
        <dbReference type="ARBA" id="ARBA00023239"/>
    </source>
</evidence>
<evidence type="ECO:0000313" key="7">
    <source>
        <dbReference type="Proteomes" id="UP000000321"/>
    </source>
</evidence>
<reference evidence="6 7" key="1">
    <citation type="journal article" date="2008" name="Appl. Environ. Microbiol.">
        <title>Genomic insights into Mn(II) oxidation by the marine alphaproteobacterium Aurantimonas sp. strain SI85-9A1.</title>
        <authorList>
            <person name="Dick G.J."/>
            <person name="Podell S."/>
            <person name="Johnson H.A."/>
            <person name="Rivera-Espinoza Y."/>
            <person name="Bernier-Latmani R."/>
            <person name="McCarthy J.K."/>
            <person name="Torpey J.W."/>
            <person name="Clement B.G."/>
            <person name="Gaasterland T."/>
            <person name="Tebo B.M."/>
        </authorList>
    </citation>
    <scope>NUCLEOTIDE SEQUENCE [LARGE SCALE GENOMIC DNA]</scope>
    <source>
        <strain evidence="6 7">SI85-9A1</strain>
    </source>
</reference>
<gene>
    <name evidence="6" type="ORF">SI859A1_02040</name>
</gene>
<dbReference type="PANTHER" id="PTHR30246:SF1">
    <property type="entry name" value="2-DEHYDRO-3-DEOXY-6-PHOSPHOGALACTONATE ALDOLASE-RELATED"/>
    <property type="match status" value="1"/>
</dbReference>
<keyword evidence="5" id="KW-0119">Carbohydrate metabolism</keyword>
<dbReference type="InterPro" id="IPR031338">
    <property type="entry name" value="KDPG/KHG_AS_2"/>
</dbReference>
<comment type="similarity">
    <text evidence="2">Belongs to the KHG/KDPG aldolase family.</text>
</comment>
<comment type="caution">
    <text evidence="6">The sequence shown here is derived from an EMBL/GenBank/DDBJ whole genome shotgun (WGS) entry which is preliminary data.</text>
</comment>
<dbReference type="Gene3D" id="3.20.20.70">
    <property type="entry name" value="Aldolase class I"/>
    <property type="match status" value="1"/>
</dbReference>
<dbReference type="OrthoDB" id="7204076at2"/>
<dbReference type="PROSITE" id="PS00160">
    <property type="entry name" value="ALDOLASE_KDPG_KHG_2"/>
    <property type="match status" value="1"/>
</dbReference>